<keyword evidence="1" id="KW-0812">Transmembrane</keyword>
<dbReference type="EMBL" id="VTEU01000001">
    <property type="protein sequence ID" value="TYS61168.1"/>
    <property type="molecule type" value="Genomic_DNA"/>
</dbReference>
<feature type="transmembrane region" description="Helical" evidence="1">
    <location>
        <begin position="107"/>
        <end position="129"/>
    </location>
</feature>
<dbReference type="InterPro" id="IPR036938">
    <property type="entry name" value="PAP2/HPO_sf"/>
</dbReference>
<name>A0A5D4SGE1_9BACI</name>
<dbReference type="OrthoDB" id="9789113at2"/>
<reference evidence="5 6" key="1">
    <citation type="submission" date="2019-08" db="EMBL/GenBank/DDBJ databases">
        <title>Bacillus genomes from the desert of Cuatro Cienegas, Coahuila.</title>
        <authorList>
            <person name="Olmedo-Alvarez G."/>
        </authorList>
    </citation>
    <scope>NUCLEOTIDE SEQUENCE [LARGE SCALE GENOMIC DNA]</scope>
    <source>
        <strain evidence="3 5">CH88_3T</strain>
        <strain evidence="4 6">CH98b_3T</strain>
    </source>
</reference>
<feature type="domain" description="Phosphatidic acid phosphatase type 2/haloperoxidase" evidence="2">
    <location>
        <begin position="108"/>
        <end position="220"/>
    </location>
</feature>
<evidence type="ECO:0000313" key="4">
    <source>
        <dbReference type="EMBL" id="TYS73602.1"/>
    </source>
</evidence>
<dbReference type="Proteomes" id="UP000324517">
    <property type="component" value="Unassembled WGS sequence"/>
</dbReference>
<evidence type="ECO:0000313" key="5">
    <source>
        <dbReference type="Proteomes" id="UP000323393"/>
    </source>
</evidence>
<dbReference type="EMBL" id="VTET01000002">
    <property type="protein sequence ID" value="TYS73602.1"/>
    <property type="molecule type" value="Genomic_DNA"/>
</dbReference>
<feature type="transmembrane region" description="Helical" evidence="1">
    <location>
        <begin position="178"/>
        <end position="199"/>
    </location>
</feature>
<comment type="caution">
    <text evidence="4">The sequence shown here is derived from an EMBL/GenBank/DDBJ whole genome shotgun (WGS) entry which is preliminary data.</text>
</comment>
<feature type="transmembrane region" description="Helical" evidence="1">
    <location>
        <begin position="149"/>
        <end position="166"/>
    </location>
</feature>
<dbReference type="Pfam" id="PF01569">
    <property type="entry name" value="PAP2"/>
    <property type="match status" value="1"/>
</dbReference>
<keyword evidence="1" id="KW-0472">Membrane</keyword>
<organism evidence="4 6">
    <name type="scientific">Sutcliffiella horikoshii</name>
    <dbReference type="NCBI Taxonomy" id="79883"/>
    <lineage>
        <taxon>Bacteria</taxon>
        <taxon>Bacillati</taxon>
        <taxon>Bacillota</taxon>
        <taxon>Bacilli</taxon>
        <taxon>Bacillales</taxon>
        <taxon>Bacillaceae</taxon>
        <taxon>Sutcliffiella</taxon>
    </lineage>
</organism>
<evidence type="ECO:0000259" key="2">
    <source>
        <dbReference type="SMART" id="SM00014"/>
    </source>
</evidence>
<proteinExistence type="predicted"/>
<dbReference type="Proteomes" id="UP000323393">
    <property type="component" value="Unassembled WGS sequence"/>
</dbReference>
<dbReference type="Gene3D" id="1.20.144.10">
    <property type="entry name" value="Phosphatidic acid phosphatase type 2/haloperoxidase"/>
    <property type="match status" value="2"/>
</dbReference>
<dbReference type="RefSeq" id="WP_148964816.1">
    <property type="nucleotide sequence ID" value="NZ_JBNIKO010000005.1"/>
</dbReference>
<dbReference type="SUPFAM" id="SSF48317">
    <property type="entry name" value="Acid phosphatase/Vanadium-dependent haloperoxidase"/>
    <property type="match status" value="1"/>
</dbReference>
<dbReference type="AlphaFoldDB" id="A0A5D4SGE1"/>
<sequence length="246" mass="28335">MNLKEEARYWKEQIDFSKVWAPGLLILAGIVLMISATALFLELAEDVWEQEKFTFDHVIMDYFQSIESGTLTNMLRLLTETGSVWWITAASIFTVLFLWLKKRDVLGVVFFILSIGGGGLFIFGLKYFFQRERPTMAPEYDGNGYSFPSGHALGSFILYGFIIYLIGREKRFFKTRMLAIGLLATLVILVGVSRVYLQVHYPSDILAGYAVGLIWLICCIFSMEMMKVYRDKDKRAHLSNLIYHRK</sequence>
<feature type="transmembrane region" description="Helical" evidence="1">
    <location>
        <begin position="20"/>
        <end position="41"/>
    </location>
</feature>
<keyword evidence="1" id="KW-1133">Transmembrane helix</keyword>
<protein>
    <submittedName>
        <fullName evidence="4">Phosphatase PAP2 family protein</fullName>
    </submittedName>
</protein>
<evidence type="ECO:0000313" key="6">
    <source>
        <dbReference type="Proteomes" id="UP000324517"/>
    </source>
</evidence>
<evidence type="ECO:0000256" key="1">
    <source>
        <dbReference type="SAM" id="Phobius"/>
    </source>
</evidence>
<dbReference type="InterPro" id="IPR000326">
    <property type="entry name" value="PAP2/HPO"/>
</dbReference>
<dbReference type="PANTHER" id="PTHR14969">
    <property type="entry name" value="SPHINGOSINE-1-PHOSPHATE PHOSPHOHYDROLASE"/>
    <property type="match status" value="1"/>
</dbReference>
<evidence type="ECO:0000313" key="3">
    <source>
        <dbReference type="EMBL" id="TYS61168.1"/>
    </source>
</evidence>
<dbReference type="SMART" id="SM00014">
    <property type="entry name" value="acidPPc"/>
    <property type="match status" value="1"/>
</dbReference>
<feature type="transmembrane region" description="Helical" evidence="1">
    <location>
        <begin position="205"/>
        <end position="225"/>
    </location>
</feature>
<feature type="transmembrane region" description="Helical" evidence="1">
    <location>
        <begin position="83"/>
        <end position="100"/>
    </location>
</feature>
<accession>A0A5D4SGE1</accession>
<dbReference type="CDD" id="cd03392">
    <property type="entry name" value="PAP2_like_2"/>
    <property type="match status" value="1"/>
</dbReference>
<gene>
    <name evidence="3" type="ORF">FZC74_02525</name>
    <name evidence="4" type="ORF">FZC75_04525</name>
</gene>
<dbReference type="PANTHER" id="PTHR14969:SF13">
    <property type="entry name" value="AT30094P"/>
    <property type="match status" value="1"/>
</dbReference>